<accession>A0A0P1BM83</accession>
<dbReference type="EC" id="1.6.2.2" evidence="15"/>
<keyword evidence="12" id="KW-0472">Membrane</keyword>
<evidence type="ECO:0000256" key="12">
    <source>
        <dbReference type="ARBA" id="ARBA00023136"/>
    </source>
</evidence>
<keyword evidence="5" id="KW-0812">Transmembrane</keyword>
<evidence type="ECO:0000256" key="9">
    <source>
        <dbReference type="ARBA" id="ARBA00023002"/>
    </source>
</evidence>
<evidence type="ECO:0000256" key="4">
    <source>
        <dbReference type="ARBA" id="ARBA00022630"/>
    </source>
</evidence>
<dbReference type="PRINTS" id="PR00371">
    <property type="entry name" value="FPNCR"/>
</dbReference>
<dbReference type="Pfam" id="PF00970">
    <property type="entry name" value="FAD_binding_6"/>
    <property type="match status" value="1"/>
</dbReference>
<dbReference type="Gene3D" id="2.40.30.10">
    <property type="entry name" value="Translation factors"/>
    <property type="match status" value="1"/>
</dbReference>
<dbReference type="PROSITE" id="PS51384">
    <property type="entry name" value="FAD_FR"/>
    <property type="match status" value="1"/>
</dbReference>
<comment type="catalytic activity">
    <reaction evidence="13 15">
        <text>2 Fe(III)-[cytochrome b5] + NADH = 2 Fe(II)-[cytochrome b5] + NAD(+) + H(+)</text>
        <dbReference type="Rhea" id="RHEA:46680"/>
        <dbReference type="Rhea" id="RHEA-COMP:10438"/>
        <dbReference type="Rhea" id="RHEA-COMP:10439"/>
        <dbReference type="ChEBI" id="CHEBI:15378"/>
        <dbReference type="ChEBI" id="CHEBI:29033"/>
        <dbReference type="ChEBI" id="CHEBI:29034"/>
        <dbReference type="ChEBI" id="CHEBI:57540"/>
        <dbReference type="ChEBI" id="CHEBI:57945"/>
        <dbReference type="EC" id="1.6.2.2"/>
    </reaction>
</comment>
<dbReference type="InterPro" id="IPR001834">
    <property type="entry name" value="CBR-like"/>
</dbReference>
<feature type="binding site" evidence="14">
    <location>
        <position position="185"/>
    </location>
    <ligand>
        <name>FAD</name>
        <dbReference type="ChEBI" id="CHEBI:57692"/>
    </ligand>
</feature>
<evidence type="ECO:0000256" key="13">
    <source>
        <dbReference type="ARBA" id="ARBA00047682"/>
    </source>
</evidence>
<sequence>MFASSVARSSIRGVSRSSTVPAVSSAQPFAQVARTSFAHSARRGYASAPSSGSSSNLPLLLALGGLGGLGAWYGLGGFDSGNVKKVASEAEGALGLGALSKDEFREFTLKEVKPYNHDSAFYIFELPDNAKPGMGVASAVLIKGAGDDAKDKDGKPVMRPYTPVSSPATPGHIDFLIKRYPNGAMTNHIHGLKPGDKVAIKGPLPKLPYKANEFEHIGMIAGGTGITPMWQVIQQIASDKNDKTNVTLIYTNKSEKDILLREEFDRLSKSDPRFKVIYGLDKKSGSVPASTFEGYITHEIISQNLPLPGKADKVKVLVCGPPPMYEAISGGKGPKGSQGDLKGLLADAGYQADQVYKF</sequence>
<evidence type="ECO:0000256" key="6">
    <source>
        <dbReference type="ARBA" id="ARBA00022787"/>
    </source>
</evidence>
<dbReference type="FunFam" id="2.40.30.10:FF:000069">
    <property type="entry name" value="NADH-cytochrome b5 reductase"/>
    <property type="match status" value="1"/>
</dbReference>
<dbReference type="InterPro" id="IPR001433">
    <property type="entry name" value="OxRdtase_FAD/NAD-bd"/>
</dbReference>
<dbReference type="OrthoDB" id="432685at2759"/>
<name>A0A0P1BM83_9BASI</name>
<evidence type="ECO:0000313" key="17">
    <source>
        <dbReference type="EMBL" id="CEH17854.1"/>
    </source>
</evidence>
<organism evidence="17 18">
    <name type="scientific">Ceraceosorus bombacis</name>
    <dbReference type="NCBI Taxonomy" id="401625"/>
    <lineage>
        <taxon>Eukaryota</taxon>
        <taxon>Fungi</taxon>
        <taxon>Dikarya</taxon>
        <taxon>Basidiomycota</taxon>
        <taxon>Ustilaginomycotina</taxon>
        <taxon>Exobasidiomycetes</taxon>
        <taxon>Ceraceosorales</taxon>
        <taxon>Ceraceosoraceae</taxon>
        <taxon>Ceraceosorus</taxon>
    </lineage>
</organism>
<feature type="binding site" evidence="14">
    <location>
        <position position="178"/>
    </location>
    <ligand>
        <name>FAD</name>
        <dbReference type="ChEBI" id="CHEBI:57692"/>
    </ligand>
</feature>
<evidence type="ECO:0000256" key="5">
    <source>
        <dbReference type="ARBA" id="ARBA00022692"/>
    </source>
</evidence>
<evidence type="ECO:0000256" key="2">
    <source>
        <dbReference type="ARBA" id="ARBA00004572"/>
    </source>
</evidence>
<feature type="binding site" evidence="14">
    <location>
        <position position="160"/>
    </location>
    <ligand>
        <name>FAD</name>
        <dbReference type="ChEBI" id="CHEBI:57692"/>
    </ligand>
</feature>
<dbReference type="Pfam" id="PF00175">
    <property type="entry name" value="NAD_binding_1"/>
    <property type="match status" value="1"/>
</dbReference>
<dbReference type="PRINTS" id="PR00406">
    <property type="entry name" value="CYTB5RDTASE"/>
</dbReference>
<feature type="binding site" evidence="14">
    <location>
        <position position="227"/>
    </location>
    <ligand>
        <name>FAD</name>
        <dbReference type="ChEBI" id="CHEBI:57692"/>
    </ligand>
</feature>
<dbReference type="InterPro" id="IPR017938">
    <property type="entry name" value="Riboflavin_synthase-like_b-brl"/>
</dbReference>
<keyword evidence="11" id="KW-0496">Mitochondrion</keyword>
<evidence type="ECO:0000313" key="18">
    <source>
        <dbReference type="Proteomes" id="UP000054845"/>
    </source>
</evidence>
<comment type="similarity">
    <text evidence="3 15">Belongs to the flavoprotein pyridine nucleotide cytochrome reductase family.</text>
</comment>
<dbReference type="PANTHER" id="PTHR19370">
    <property type="entry name" value="NADH-CYTOCHROME B5 REDUCTASE"/>
    <property type="match status" value="1"/>
</dbReference>
<keyword evidence="10 15" id="KW-0520">NAD</keyword>
<dbReference type="GO" id="GO:0090524">
    <property type="term" value="F:cytochrome-b5 reductase activity, acting on NADH"/>
    <property type="evidence" value="ECO:0007669"/>
    <property type="project" value="UniProtKB-EC"/>
</dbReference>
<evidence type="ECO:0000256" key="11">
    <source>
        <dbReference type="ARBA" id="ARBA00023128"/>
    </source>
</evidence>
<dbReference type="Gene3D" id="3.40.50.80">
    <property type="entry name" value="Nucleotide-binding domain of ferredoxin-NADP reductase (FNR) module"/>
    <property type="match status" value="1"/>
</dbReference>
<dbReference type="SUPFAM" id="SSF63380">
    <property type="entry name" value="Riboflavin synthase domain-like"/>
    <property type="match status" value="1"/>
</dbReference>
<evidence type="ECO:0000256" key="1">
    <source>
        <dbReference type="ARBA" id="ARBA00001974"/>
    </source>
</evidence>
<dbReference type="GO" id="GO:0005741">
    <property type="term" value="C:mitochondrial outer membrane"/>
    <property type="evidence" value="ECO:0007669"/>
    <property type="project" value="UniProtKB-SubCell"/>
</dbReference>
<proteinExistence type="inferred from homology"/>
<dbReference type="InterPro" id="IPR017927">
    <property type="entry name" value="FAD-bd_FR_type"/>
</dbReference>
<reference evidence="18" key="1">
    <citation type="submission" date="2014-09" db="EMBL/GenBank/DDBJ databases">
        <authorList>
            <person name="Sharma Rahul"/>
            <person name="Thines Marco"/>
        </authorList>
    </citation>
    <scope>NUCLEOTIDE SEQUENCE [LARGE SCALE GENOMIC DNA]</scope>
</reference>
<feature type="binding site" evidence="14">
    <location>
        <position position="159"/>
    </location>
    <ligand>
        <name>FAD</name>
        <dbReference type="ChEBI" id="CHEBI:57692"/>
    </ligand>
</feature>
<keyword evidence="9 15" id="KW-0560">Oxidoreductase</keyword>
<evidence type="ECO:0000256" key="8">
    <source>
        <dbReference type="ARBA" id="ARBA00022989"/>
    </source>
</evidence>
<dbReference type="InterPro" id="IPR039261">
    <property type="entry name" value="FNR_nucleotide-bd"/>
</dbReference>
<keyword evidence="18" id="KW-1185">Reference proteome</keyword>
<evidence type="ECO:0000256" key="14">
    <source>
        <dbReference type="PIRSR" id="PIRSR601834-1"/>
    </source>
</evidence>
<evidence type="ECO:0000256" key="15">
    <source>
        <dbReference type="RuleBase" id="RU361226"/>
    </source>
</evidence>
<feature type="binding site" evidence="14">
    <location>
        <position position="161"/>
    </location>
    <ligand>
        <name>FAD</name>
        <dbReference type="ChEBI" id="CHEBI:57692"/>
    </ligand>
</feature>
<feature type="domain" description="FAD-binding FR-type" evidence="16">
    <location>
        <begin position="102"/>
        <end position="210"/>
    </location>
</feature>
<dbReference type="FunFam" id="3.40.50.80:FF:000009">
    <property type="entry name" value="NADH-cytochrome b5 reductase"/>
    <property type="match status" value="1"/>
</dbReference>
<dbReference type="AlphaFoldDB" id="A0A0P1BM83"/>
<comment type="cofactor">
    <cofactor evidence="1 14 15">
        <name>FAD</name>
        <dbReference type="ChEBI" id="CHEBI:57692"/>
    </cofactor>
</comment>
<protein>
    <recommendedName>
        <fullName evidence="15">NADH-cytochrome b5 reductase</fullName>
        <ecNumber evidence="15">1.6.2.2</ecNumber>
    </recommendedName>
</protein>
<evidence type="ECO:0000256" key="10">
    <source>
        <dbReference type="ARBA" id="ARBA00023027"/>
    </source>
</evidence>
<dbReference type="Proteomes" id="UP000054845">
    <property type="component" value="Unassembled WGS sequence"/>
</dbReference>
<evidence type="ECO:0000256" key="7">
    <source>
        <dbReference type="ARBA" id="ARBA00022827"/>
    </source>
</evidence>
<dbReference type="InterPro" id="IPR008333">
    <property type="entry name" value="Cbr1-like_FAD-bd_dom"/>
</dbReference>
<evidence type="ECO:0000256" key="3">
    <source>
        <dbReference type="ARBA" id="ARBA00006105"/>
    </source>
</evidence>
<dbReference type="SUPFAM" id="SSF52343">
    <property type="entry name" value="Ferredoxin reductase-like, C-terminal NADP-linked domain"/>
    <property type="match status" value="1"/>
</dbReference>
<keyword evidence="4 14" id="KW-0285">Flavoprotein</keyword>
<dbReference type="STRING" id="401625.A0A0P1BM83"/>
<comment type="subcellular location">
    <subcellularLocation>
        <location evidence="2">Mitochondrion outer membrane</location>
        <topology evidence="2">Single-pass membrane protein</topology>
    </subcellularLocation>
</comment>
<dbReference type="EMBL" id="CCYA01000265">
    <property type="protein sequence ID" value="CEH17854.1"/>
    <property type="molecule type" value="Genomic_DNA"/>
</dbReference>
<keyword evidence="6" id="KW-1000">Mitochondrion outer membrane</keyword>
<dbReference type="InterPro" id="IPR001709">
    <property type="entry name" value="Flavoprot_Pyr_Nucl_cyt_Rdtase"/>
</dbReference>
<keyword evidence="8" id="KW-1133">Transmembrane helix</keyword>
<dbReference type="PANTHER" id="PTHR19370:SF171">
    <property type="entry name" value="NADH-CYTOCHROME B5 REDUCTASE 2"/>
    <property type="match status" value="1"/>
</dbReference>
<evidence type="ECO:0000259" key="16">
    <source>
        <dbReference type="PROSITE" id="PS51384"/>
    </source>
</evidence>
<dbReference type="CDD" id="cd06183">
    <property type="entry name" value="cyt_b5_reduct_like"/>
    <property type="match status" value="1"/>
</dbReference>
<feature type="binding site" evidence="14">
    <location>
        <position position="176"/>
    </location>
    <ligand>
        <name>FAD</name>
        <dbReference type="ChEBI" id="CHEBI:57692"/>
    </ligand>
</feature>
<keyword evidence="7 14" id="KW-0274">FAD</keyword>